<gene>
    <name evidence="2" type="ORF">A9D12_10930</name>
</gene>
<proteinExistence type="predicted"/>
<evidence type="ECO:0000313" key="2">
    <source>
        <dbReference type="EMBL" id="ANK13371.1"/>
    </source>
</evidence>
<feature type="transmembrane region" description="Helical" evidence="1">
    <location>
        <begin position="51"/>
        <end position="69"/>
    </location>
</feature>
<evidence type="ECO:0000313" key="3">
    <source>
        <dbReference type="Proteomes" id="UP000078263"/>
    </source>
</evidence>
<keyword evidence="1" id="KW-0472">Membrane</keyword>
<dbReference type="KEGG" id="pns:A9D12_10930"/>
<reference evidence="2 3" key="1">
    <citation type="submission" date="2016-05" db="EMBL/GenBank/DDBJ databases">
        <title>Compelete Genome Sequence of Bacteriochlorophyll-Synthesizing Bacterium Porphyrobacter neustonensis DSM 9434.</title>
        <authorList>
            <person name="Shi X.-L."/>
            <person name="Wu Y.-H."/>
            <person name="Cheng H."/>
            <person name="Xu L."/>
            <person name="Zhang X.-Q."/>
            <person name="Wang C.-S."/>
            <person name="Xu X.-W."/>
        </authorList>
    </citation>
    <scope>NUCLEOTIDE SEQUENCE [LARGE SCALE GENOMIC DNA]</scope>
    <source>
        <strain evidence="2 3">DSM 9434</strain>
    </source>
</reference>
<organism evidence="2 3">
    <name type="scientific">Erythrobacter neustonensis</name>
    <dbReference type="NCBI Taxonomy" id="1112"/>
    <lineage>
        <taxon>Bacteria</taxon>
        <taxon>Pseudomonadati</taxon>
        <taxon>Pseudomonadota</taxon>
        <taxon>Alphaproteobacteria</taxon>
        <taxon>Sphingomonadales</taxon>
        <taxon>Erythrobacteraceae</taxon>
        <taxon>Erythrobacter/Porphyrobacter group</taxon>
        <taxon>Erythrobacter</taxon>
    </lineage>
</organism>
<sequence>MRILAVVALVALGSVCWLIAFNLPMLLFSQMGFCENAAELSKPDPDCPPPLWYWVGCFVVPAILTFAGLRRGRAIMKEYQ</sequence>
<dbReference type="AlphaFoldDB" id="A0A192D5S6"/>
<dbReference type="EMBL" id="CP016033">
    <property type="protein sequence ID" value="ANK13371.1"/>
    <property type="molecule type" value="Genomic_DNA"/>
</dbReference>
<protein>
    <submittedName>
        <fullName evidence="2">Uncharacterized protein</fullName>
    </submittedName>
</protein>
<keyword evidence="1" id="KW-1133">Transmembrane helix</keyword>
<keyword evidence="3" id="KW-1185">Reference proteome</keyword>
<dbReference type="STRING" id="1112.A9D12_10930"/>
<evidence type="ECO:0000256" key="1">
    <source>
        <dbReference type="SAM" id="Phobius"/>
    </source>
</evidence>
<keyword evidence="1" id="KW-0812">Transmembrane</keyword>
<dbReference type="Proteomes" id="UP000078263">
    <property type="component" value="Chromosome"/>
</dbReference>
<accession>A0A192D5S6</accession>
<name>A0A192D5S6_9SPHN</name>